<feature type="transmembrane region" description="Helical" evidence="10">
    <location>
        <begin position="331"/>
        <end position="350"/>
    </location>
</feature>
<keyword evidence="5 10" id="KW-0812">Transmembrane</keyword>
<sequence length="450" mass="48714">MIPDSPLFLYGFLPAVLALFYLSPVGLRCGVLLAASAVYFFLADAAGLPILAGAILGNYLLGRLIDASQGPPRRRFVALGVAANVALLAFYKYVTDASPLGVSFFTFSAIAYLMDVGRGQLAAETNGLRFATAMAFFPKITAGPIARFGPLLPELAAPRPTLDDFREGGWRLAVGLAKKTLIAGSLAPIADDAFSRSAGLDMATAWLGLVCYTAQIYYDFSGYTDMAVGIGRLFGARLPENFDHPYIAQSVREFWRRWHISLSTWFRDYLYIPLGGGRAAPWRVQCNLLIVFALCGVWHGATANFLVWGLWHGVFLSLERTRLGRALDRAPAVVRHGYLLTAVMLGWVLFRASDFAVSAAYCKALFSFTAEGFDYAWLAVVTRQRLAALAAAVVFAMPLGGVWQAVCRRFGSFEAIVAAWGRLAALAVLLGASAMAVAAGGYSPFIYARF</sequence>
<evidence type="ECO:0000256" key="3">
    <source>
        <dbReference type="ARBA" id="ARBA00022475"/>
    </source>
</evidence>
<keyword evidence="8 9" id="KW-0012">Acyltransferase</keyword>
<organism evidence="11 12">
    <name type="scientific">Solidesulfovibrio carbinolicus</name>
    <dbReference type="NCBI Taxonomy" id="296842"/>
    <lineage>
        <taxon>Bacteria</taxon>
        <taxon>Pseudomonadati</taxon>
        <taxon>Thermodesulfobacteriota</taxon>
        <taxon>Desulfovibrionia</taxon>
        <taxon>Desulfovibrionales</taxon>
        <taxon>Desulfovibrionaceae</taxon>
        <taxon>Solidesulfovibrio</taxon>
    </lineage>
</organism>
<dbReference type="PANTHER" id="PTHR13285">
    <property type="entry name" value="ACYLTRANSFERASE"/>
    <property type="match status" value="1"/>
</dbReference>
<dbReference type="InterPro" id="IPR004299">
    <property type="entry name" value="MBOAT_fam"/>
</dbReference>
<evidence type="ECO:0000313" key="12">
    <source>
        <dbReference type="Proteomes" id="UP000293296"/>
    </source>
</evidence>
<accession>A0A4P6HR50</accession>
<evidence type="ECO:0000256" key="1">
    <source>
        <dbReference type="ARBA" id="ARBA00004651"/>
    </source>
</evidence>
<evidence type="ECO:0000256" key="4">
    <source>
        <dbReference type="ARBA" id="ARBA00022679"/>
    </source>
</evidence>
<feature type="transmembrane region" description="Helical" evidence="10">
    <location>
        <begin position="39"/>
        <end position="61"/>
    </location>
</feature>
<evidence type="ECO:0000256" key="2">
    <source>
        <dbReference type="ARBA" id="ARBA00010323"/>
    </source>
</evidence>
<reference evidence="11 12" key="1">
    <citation type="submission" date="2018-02" db="EMBL/GenBank/DDBJ databases">
        <title>Genome sequence of Desulfovibrio carbinolicus DSM 3852.</title>
        <authorList>
            <person name="Wilbanks E."/>
            <person name="Skennerton C.T."/>
            <person name="Orphan V.J."/>
        </authorList>
    </citation>
    <scope>NUCLEOTIDE SEQUENCE [LARGE SCALE GENOMIC DNA]</scope>
    <source>
        <strain evidence="11 12">DSM 3852</strain>
    </source>
</reference>
<dbReference type="PANTHER" id="PTHR13285:SF23">
    <property type="entry name" value="TEICHOIC ACID D-ALANYLTRANSFERASE"/>
    <property type="match status" value="1"/>
</dbReference>
<proteinExistence type="inferred from homology"/>
<keyword evidence="6 10" id="KW-1133">Transmembrane helix</keyword>
<evidence type="ECO:0000256" key="7">
    <source>
        <dbReference type="ARBA" id="ARBA00023136"/>
    </source>
</evidence>
<keyword evidence="7 9" id="KW-0472">Membrane</keyword>
<feature type="transmembrane region" description="Helical" evidence="10">
    <location>
        <begin position="419"/>
        <end position="442"/>
    </location>
</feature>
<feature type="transmembrane region" description="Helical" evidence="10">
    <location>
        <begin position="386"/>
        <end position="407"/>
    </location>
</feature>
<dbReference type="KEGG" id="dcb:C3Y92_16210"/>
<dbReference type="GO" id="GO:0042121">
    <property type="term" value="P:alginic acid biosynthetic process"/>
    <property type="evidence" value="ECO:0007669"/>
    <property type="project" value="InterPro"/>
</dbReference>
<comment type="subcellular location">
    <subcellularLocation>
        <location evidence="1">Cell membrane</location>
        <topology evidence="1">Multi-pass membrane protein</topology>
    </subcellularLocation>
</comment>
<dbReference type="AlphaFoldDB" id="A0A4P6HR50"/>
<feature type="transmembrane region" description="Helical" evidence="10">
    <location>
        <begin position="7"/>
        <end position="27"/>
    </location>
</feature>
<dbReference type="RefSeq" id="WP_129354382.1">
    <property type="nucleotide sequence ID" value="NZ_CP026538.1"/>
</dbReference>
<keyword evidence="12" id="KW-1185">Reference proteome</keyword>
<evidence type="ECO:0000256" key="8">
    <source>
        <dbReference type="ARBA" id="ARBA00023315"/>
    </source>
</evidence>
<evidence type="ECO:0000256" key="6">
    <source>
        <dbReference type="ARBA" id="ARBA00022989"/>
    </source>
</evidence>
<protein>
    <submittedName>
        <fullName evidence="11">MBOAT family protein</fullName>
    </submittedName>
</protein>
<feature type="transmembrane region" description="Helical" evidence="10">
    <location>
        <begin position="73"/>
        <end position="91"/>
    </location>
</feature>
<dbReference type="GO" id="GO:0005886">
    <property type="term" value="C:plasma membrane"/>
    <property type="evidence" value="ECO:0007669"/>
    <property type="project" value="UniProtKB-SubCell"/>
</dbReference>
<keyword evidence="3 9" id="KW-1003">Cell membrane</keyword>
<dbReference type="Pfam" id="PF03062">
    <property type="entry name" value="MBOAT"/>
    <property type="match status" value="1"/>
</dbReference>
<dbReference type="OrthoDB" id="139172at2"/>
<evidence type="ECO:0000313" key="11">
    <source>
        <dbReference type="EMBL" id="QAZ68690.1"/>
    </source>
</evidence>
<dbReference type="Proteomes" id="UP000293296">
    <property type="component" value="Chromosome"/>
</dbReference>
<dbReference type="InterPro" id="IPR024194">
    <property type="entry name" value="Ac/AlaTfrase_AlgI/DltB"/>
</dbReference>
<dbReference type="InterPro" id="IPR028362">
    <property type="entry name" value="AlgI"/>
</dbReference>
<name>A0A4P6HR50_9BACT</name>
<feature type="transmembrane region" description="Helical" evidence="10">
    <location>
        <begin position="288"/>
        <end position="311"/>
    </location>
</feature>
<evidence type="ECO:0000256" key="5">
    <source>
        <dbReference type="ARBA" id="ARBA00022692"/>
    </source>
</evidence>
<dbReference type="InterPro" id="IPR051085">
    <property type="entry name" value="MB_O-acyltransferase"/>
</dbReference>
<evidence type="ECO:0000256" key="10">
    <source>
        <dbReference type="SAM" id="Phobius"/>
    </source>
</evidence>
<dbReference type="GO" id="GO:0016746">
    <property type="term" value="F:acyltransferase activity"/>
    <property type="evidence" value="ECO:0007669"/>
    <property type="project" value="UniProtKB-KW"/>
</dbReference>
<gene>
    <name evidence="11" type="ORF">C3Y92_16210</name>
</gene>
<keyword evidence="4 9" id="KW-0808">Transferase</keyword>
<dbReference type="EMBL" id="CP026538">
    <property type="protein sequence ID" value="QAZ68690.1"/>
    <property type="molecule type" value="Genomic_DNA"/>
</dbReference>
<evidence type="ECO:0000256" key="9">
    <source>
        <dbReference type="PIRNR" id="PIRNR016636"/>
    </source>
</evidence>
<dbReference type="PIRSF" id="PIRSF500217">
    <property type="entry name" value="AlgI"/>
    <property type="match status" value="1"/>
</dbReference>
<dbReference type="PIRSF" id="PIRSF016636">
    <property type="entry name" value="AlgI_DltB"/>
    <property type="match status" value="1"/>
</dbReference>
<comment type="similarity">
    <text evidence="2 9">Belongs to the membrane-bound acyltransferase family.</text>
</comment>